<evidence type="ECO:0000313" key="7">
    <source>
        <dbReference type="Proteomes" id="UP000029995"/>
    </source>
</evidence>
<proteinExistence type="inferred from homology"/>
<name>A0A0A0D155_9PROT</name>
<dbReference type="SUPFAM" id="SSF55021">
    <property type="entry name" value="ACT-like"/>
    <property type="match status" value="1"/>
</dbReference>
<protein>
    <recommendedName>
        <fullName evidence="3 4">Formyltetrahydrofolate deformylase</fullName>
        <ecNumber evidence="3 4">3.5.1.10</ecNumber>
    </recommendedName>
    <alternativeName>
        <fullName evidence="3">Formyl-FH(4) hydrolase</fullName>
    </alternativeName>
</protein>
<dbReference type="PRINTS" id="PR01575">
    <property type="entry name" value="FFH4HYDRLASE"/>
</dbReference>
<feature type="active site" evidence="3">
    <location>
        <position position="228"/>
    </location>
</feature>
<dbReference type="PANTHER" id="PTHR42706">
    <property type="entry name" value="FORMYLTETRAHYDROFOLATE DEFORMYLASE"/>
    <property type="match status" value="1"/>
</dbReference>
<feature type="domain" description="ACT" evidence="5">
    <location>
        <begin position="6"/>
        <end position="86"/>
    </location>
</feature>
<dbReference type="RefSeq" id="WP_034843498.1">
    <property type="nucleotide sequence ID" value="NZ_JANX01000320.1"/>
</dbReference>
<gene>
    <name evidence="3" type="primary">purU</name>
    <name evidence="6" type="ORF">P409_21490</name>
</gene>
<dbReference type="InterPro" id="IPR044074">
    <property type="entry name" value="PurU_ACT"/>
</dbReference>
<comment type="function">
    <text evidence="3">Catalyzes the hydrolysis of 10-formyltetrahydrofolate (formyl-FH4) to formate and tetrahydrofolate (FH4).</text>
</comment>
<dbReference type="Pfam" id="PF00551">
    <property type="entry name" value="Formyl_trans_N"/>
    <property type="match status" value="1"/>
</dbReference>
<dbReference type="AlphaFoldDB" id="A0A0A0D155"/>
<dbReference type="GO" id="GO:0006730">
    <property type="term" value="P:one-carbon metabolic process"/>
    <property type="evidence" value="ECO:0007669"/>
    <property type="project" value="UniProtKB-KW"/>
</dbReference>
<dbReference type="InterPro" id="IPR002376">
    <property type="entry name" value="Formyl_transf_N"/>
</dbReference>
<accession>A0A0A0D155</accession>
<keyword evidence="2 3" id="KW-0378">Hydrolase</keyword>
<dbReference type="UniPathway" id="UPA00074">
    <property type="reaction ID" value="UER00170"/>
</dbReference>
<keyword evidence="1 3" id="KW-0554">One-carbon metabolism</keyword>
<dbReference type="InterPro" id="IPR036477">
    <property type="entry name" value="Formyl_transf_N_sf"/>
</dbReference>
<organism evidence="6 7">
    <name type="scientific">Inquilinus limosus MP06</name>
    <dbReference type="NCBI Taxonomy" id="1398085"/>
    <lineage>
        <taxon>Bacteria</taxon>
        <taxon>Pseudomonadati</taxon>
        <taxon>Pseudomonadota</taxon>
        <taxon>Alphaproteobacteria</taxon>
        <taxon>Rhodospirillales</taxon>
        <taxon>Rhodospirillaceae</taxon>
        <taxon>Inquilinus</taxon>
    </lineage>
</organism>
<dbReference type="CDD" id="cd04875">
    <property type="entry name" value="ACT_F4HF-DF"/>
    <property type="match status" value="1"/>
</dbReference>
<dbReference type="NCBIfam" id="TIGR00655">
    <property type="entry name" value="PurU"/>
    <property type="match status" value="1"/>
</dbReference>
<dbReference type="PANTHER" id="PTHR42706:SF1">
    <property type="entry name" value="FORMYLTETRAHYDROFOLATE DEFORMYLASE 2, MITOCHONDRIAL"/>
    <property type="match status" value="1"/>
</dbReference>
<evidence type="ECO:0000313" key="6">
    <source>
        <dbReference type="EMBL" id="KGM32421.1"/>
    </source>
</evidence>
<dbReference type="Gene3D" id="3.40.50.170">
    <property type="entry name" value="Formyl transferase, N-terminal domain"/>
    <property type="match status" value="1"/>
</dbReference>
<comment type="catalytic activity">
    <reaction evidence="3">
        <text>(6R)-10-formyltetrahydrofolate + H2O = (6S)-5,6,7,8-tetrahydrofolate + formate + H(+)</text>
        <dbReference type="Rhea" id="RHEA:19833"/>
        <dbReference type="ChEBI" id="CHEBI:15377"/>
        <dbReference type="ChEBI" id="CHEBI:15378"/>
        <dbReference type="ChEBI" id="CHEBI:15740"/>
        <dbReference type="ChEBI" id="CHEBI:57453"/>
        <dbReference type="ChEBI" id="CHEBI:195366"/>
        <dbReference type="EC" id="3.5.1.10"/>
    </reaction>
</comment>
<comment type="caution">
    <text evidence="6">The sequence shown here is derived from an EMBL/GenBank/DDBJ whole genome shotgun (WGS) entry which is preliminary data.</text>
</comment>
<evidence type="ECO:0000256" key="4">
    <source>
        <dbReference type="NCBIfam" id="TIGR00655"/>
    </source>
</evidence>
<dbReference type="PROSITE" id="PS51671">
    <property type="entry name" value="ACT"/>
    <property type="match status" value="1"/>
</dbReference>
<dbReference type="EC" id="3.5.1.10" evidence="3 4"/>
<comment type="similarity">
    <text evidence="3">Belongs to the PurU family.</text>
</comment>
<dbReference type="InterPro" id="IPR041729">
    <property type="entry name" value="Formyl-FH4-Hydrolase_C"/>
</dbReference>
<dbReference type="NCBIfam" id="NF004684">
    <property type="entry name" value="PRK06027.1"/>
    <property type="match status" value="1"/>
</dbReference>
<dbReference type="HAMAP" id="MF_01927">
    <property type="entry name" value="PurU"/>
    <property type="match status" value="1"/>
</dbReference>
<comment type="pathway">
    <text evidence="3">Purine metabolism; IMP biosynthesis via de novo pathway; formate from 10-formyl-5,6,7,8-tetrahydrofolate: step 1/1.</text>
</comment>
<reference evidence="6 7" key="1">
    <citation type="submission" date="2014-01" db="EMBL/GenBank/DDBJ databases">
        <title>Genome sequence determination for a cystic fibrosis isolate, Inquilinus limosus.</title>
        <authorList>
            <person name="Pino M."/>
            <person name="Di Conza J."/>
            <person name="Gutkind G."/>
        </authorList>
    </citation>
    <scope>NUCLEOTIDE SEQUENCE [LARGE SCALE GENOMIC DNA]</scope>
    <source>
        <strain evidence="6 7">MP06</strain>
    </source>
</reference>
<dbReference type="EMBL" id="JANX01000320">
    <property type="protein sequence ID" value="KGM32421.1"/>
    <property type="molecule type" value="Genomic_DNA"/>
</dbReference>
<dbReference type="Gene3D" id="3.30.70.260">
    <property type="match status" value="1"/>
</dbReference>
<dbReference type="GO" id="GO:0006189">
    <property type="term" value="P:'de novo' IMP biosynthetic process"/>
    <property type="evidence" value="ECO:0007669"/>
    <property type="project" value="UniProtKB-UniRule"/>
</dbReference>
<dbReference type="GO" id="GO:0008864">
    <property type="term" value="F:formyltetrahydrofolate deformylase activity"/>
    <property type="evidence" value="ECO:0007669"/>
    <property type="project" value="UniProtKB-UniRule"/>
</dbReference>
<dbReference type="InterPro" id="IPR045865">
    <property type="entry name" value="ACT-like_dom_sf"/>
</dbReference>
<dbReference type="Proteomes" id="UP000029995">
    <property type="component" value="Unassembled WGS sequence"/>
</dbReference>
<sequence length="284" mass="32030">MAKRLILKLSCTDVPGIVARISDFVFRSGLNILESAQFFDRDTGRFFMRVVVEAVEGSADLDALREGFGPIGHDYGMDWELHDADRKIRALIMVSKFDHCLVDLLYRVQIGALPIEIPAVVSNHRDSYQRVAAAGIPFHHLPVTRDNKAQQERRLLELVDEEKIDLVVLARYMQVLSTDLCRKMEGRVINIHHSFLPSFKGAKPYHQAHARGVKLIGATSHYVTDDLDEGPIIDQDVTRVDHTATADDWVATGRDVESVVLARALKYHCEHRVLLNGPKTVVFK</sequence>
<dbReference type="PIRSF" id="PIRSF036480">
    <property type="entry name" value="FormyFH4_hydr"/>
    <property type="match status" value="1"/>
</dbReference>
<dbReference type="SUPFAM" id="SSF53328">
    <property type="entry name" value="Formyltransferase"/>
    <property type="match status" value="1"/>
</dbReference>
<evidence type="ECO:0000256" key="2">
    <source>
        <dbReference type="ARBA" id="ARBA00022801"/>
    </source>
</evidence>
<evidence type="ECO:0000256" key="3">
    <source>
        <dbReference type="HAMAP-Rule" id="MF_01927"/>
    </source>
</evidence>
<evidence type="ECO:0000259" key="5">
    <source>
        <dbReference type="PROSITE" id="PS51671"/>
    </source>
</evidence>
<evidence type="ECO:0000256" key="1">
    <source>
        <dbReference type="ARBA" id="ARBA00022563"/>
    </source>
</evidence>
<dbReference type="OrthoDB" id="9806170at2"/>
<dbReference type="InterPro" id="IPR002912">
    <property type="entry name" value="ACT_dom"/>
</dbReference>
<keyword evidence="3" id="KW-0658">Purine biosynthesis</keyword>
<dbReference type="CDD" id="cd08648">
    <property type="entry name" value="FMT_core_Formyl-FH4-Hydrolase_C"/>
    <property type="match status" value="1"/>
</dbReference>
<dbReference type="InterPro" id="IPR004810">
    <property type="entry name" value="PurU"/>
</dbReference>